<dbReference type="PROSITE" id="PS51257">
    <property type="entry name" value="PROKAR_LIPOPROTEIN"/>
    <property type="match status" value="1"/>
</dbReference>
<dbReference type="STRING" id="301302.ERS852420_00598"/>
<dbReference type="InterPro" id="IPR007211">
    <property type="entry name" value="DUF378"/>
</dbReference>
<accession>A0A0M6WLV4</accession>
<reference evidence="5" key="1">
    <citation type="submission" date="2015-05" db="EMBL/GenBank/DDBJ databases">
        <authorList>
            <consortium name="Pathogen Informatics"/>
        </authorList>
    </citation>
    <scope>NUCLEOTIDE SEQUENCE [LARGE SCALE GENOMIC DNA]</scope>
    <source>
        <strain evidence="3 6">2789STDY5608863</strain>
        <strain evidence="5">M72</strain>
    </source>
</reference>
<organism evidence="2 5">
    <name type="scientific">Roseburia faecis</name>
    <dbReference type="NCBI Taxonomy" id="301302"/>
    <lineage>
        <taxon>Bacteria</taxon>
        <taxon>Bacillati</taxon>
        <taxon>Bacillota</taxon>
        <taxon>Clostridia</taxon>
        <taxon>Lachnospirales</taxon>
        <taxon>Lachnospiraceae</taxon>
        <taxon>Roseburia</taxon>
    </lineage>
</organism>
<keyword evidence="1" id="KW-1133">Transmembrane helix</keyword>
<dbReference type="EMBL" id="WNAL01000001">
    <property type="protein sequence ID" value="MTR80163.1"/>
    <property type="molecule type" value="Genomic_DNA"/>
</dbReference>
<sequence length="68" mass="7696">MKWLDNCLLTLAVIGCIVWGLIGFFQFNLVSFIFGNGTWLTRVIYALVGLSGLYLISFYGRIRSSLED</sequence>
<dbReference type="Pfam" id="PF04070">
    <property type="entry name" value="DUF378"/>
    <property type="match status" value="1"/>
</dbReference>
<keyword evidence="1" id="KW-0472">Membrane</keyword>
<evidence type="ECO:0000313" key="2">
    <source>
        <dbReference type="EMBL" id="CRL38114.1"/>
    </source>
</evidence>
<dbReference type="PANTHER" id="PTHR37304:SF1">
    <property type="entry name" value="MEMBRANE PROTEIN"/>
    <property type="match status" value="1"/>
</dbReference>
<evidence type="ECO:0000313" key="6">
    <source>
        <dbReference type="Proteomes" id="UP000095495"/>
    </source>
</evidence>
<dbReference type="OrthoDB" id="9812136at2"/>
<dbReference type="Proteomes" id="UP000095495">
    <property type="component" value="Unassembled WGS sequence"/>
</dbReference>
<gene>
    <name evidence="3" type="ORF">ERS852420_00598</name>
    <name evidence="4" type="ORF">GMD30_00260</name>
    <name evidence="2" type="ORF">M72_05821</name>
</gene>
<feature type="transmembrane region" description="Helical" evidence="1">
    <location>
        <begin position="7"/>
        <end position="27"/>
    </location>
</feature>
<evidence type="ECO:0000313" key="5">
    <source>
        <dbReference type="Proteomes" id="UP000049979"/>
    </source>
</evidence>
<proteinExistence type="predicted"/>
<evidence type="ECO:0000313" key="3">
    <source>
        <dbReference type="EMBL" id="CUM77556.1"/>
    </source>
</evidence>
<protein>
    <submittedName>
        <fullName evidence="4">DUF378 domain-containing protein</fullName>
    </submittedName>
    <submittedName>
        <fullName evidence="3">Domain of uncharacterized function (DUF378)</fullName>
    </submittedName>
</protein>
<dbReference type="GeneID" id="99746180"/>
<dbReference type="RefSeq" id="WP_022047027.1">
    <property type="nucleotide sequence ID" value="NZ_CP173697.1"/>
</dbReference>
<reference evidence="4 7" key="3">
    <citation type="journal article" date="2019" name="Nat. Med.">
        <title>A library of human gut bacterial isolates paired with longitudinal multiomics data enables mechanistic microbiome research.</title>
        <authorList>
            <person name="Poyet M."/>
            <person name="Groussin M."/>
            <person name="Gibbons S.M."/>
            <person name="Avila-Pacheco J."/>
            <person name="Jiang X."/>
            <person name="Kearney S.M."/>
            <person name="Perrotta A.R."/>
            <person name="Berdy B."/>
            <person name="Zhao S."/>
            <person name="Lieberman T.D."/>
            <person name="Swanson P.K."/>
            <person name="Smith M."/>
            <person name="Roesemann S."/>
            <person name="Alexander J.E."/>
            <person name="Rich S.A."/>
            <person name="Livny J."/>
            <person name="Vlamakis H."/>
            <person name="Clish C."/>
            <person name="Bullock K."/>
            <person name="Deik A."/>
            <person name="Scott J."/>
            <person name="Pierce K.A."/>
            <person name="Xavier R.J."/>
            <person name="Alm E.J."/>
        </authorList>
    </citation>
    <scope>NUCLEOTIDE SEQUENCE [LARGE SCALE GENOMIC DNA]</scope>
    <source>
        <strain evidence="4 7">BIOML-A1</strain>
    </source>
</reference>
<dbReference type="Proteomes" id="UP000049979">
    <property type="component" value="Unassembled WGS sequence"/>
</dbReference>
<dbReference type="Proteomes" id="UP000446657">
    <property type="component" value="Unassembled WGS sequence"/>
</dbReference>
<evidence type="ECO:0000256" key="1">
    <source>
        <dbReference type="SAM" id="Phobius"/>
    </source>
</evidence>
<dbReference type="PANTHER" id="PTHR37304">
    <property type="entry name" value="MEMBRANE PROTEIN-RELATED"/>
    <property type="match status" value="1"/>
</dbReference>
<dbReference type="EMBL" id="CVRR01000019">
    <property type="protein sequence ID" value="CRL38114.1"/>
    <property type="molecule type" value="Genomic_DNA"/>
</dbReference>
<evidence type="ECO:0000313" key="4">
    <source>
        <dbReference type="EMBL" id="MTR80163.1"/>
    </source>
</evidence>
<reference evidence="2" key="2">
    <citation type="submission" date="2015-05" db="EMBL/GenBank/DDBJ databases">
        <authorList>
            <person name="Wang D.B."/>
            <person name="Wang M."/>
        </authorList>
    </citation>
    <scope>NUCLEOTIDE SEQUENCE [LARGE SCALE GENOMIC DNA]</scope>
    <source>
        <strain evidence="2">M72</strain>
    </source>
</reference>
<keyword evidence="1" id="KW-0812">Transmembrane</keyword>
<dbReference type="EMBL" id="CYXV01000002">
    <property type="protein sequence ID" value="CUM77556.1"/>
    <property type="molecule type" value="Genomic_DNA"/>
</dbReference>
<evidence type="ECO:0000313" key="7">
    <source>
        <dbReference type="Proteomes" id="UP000446657"/>
    </source>
</evidence>
<keyword evidence="5" id="KW-1185">Reference proteome</keyword>
<feature type="transmembrane region" description="Helical" evidence="1">
    <location>
        <begin position="39"/>
        <end position="59"/>
    </location>
</feature>
<dbReference type="AlphaFoldDB" id="A0A0M6WLV4"/>
<name>A0A0M6WLV4_9FIRM</name>